<comment type="pathway">
    <text evidence="1">Cofactor biosynthesis; adenosylcobalamin biosynthesis.</text>
</comment>
<dbReference type="EMBL" id="JAAIKT010000017">
    <property type="protein sequence ID" value="NEW71904.1"/>
    <property type="molecule type" value="Genomic_DNA"/>
</dbReference>
<dbReference type="Gene3D" id="3.40.1010.10">
    <property type="entry name" value="Cobalt-precorrin-4 Transmethylase, Domain 1"/>
    <property type="match status" value="1"/>
</dbReference>
<dbReference type="NCBIfam" id="TIGR01465">
    <property type="entry name" value="cobM_cbiF"/>
    <property type="match status" value="1"/>
</dbReference>
<evidence type="ECO:0000313" key="9">
    <source>
        <dbReference type="EMBL" id="NEW71904.1"/>
    </source>
</evidence>
<evidence type="ECO:0000256" key="5">
    <source>
        <dbReference type="ARBA" id="ARBA00022679"/>
    </source>
</evidence>
<feature type="domain" description="Tetrapyrrole methylase" evidence="8">
    <location>
        <begin position="2"/>
        <end position="208"/>
    </location>
</feature>
<dbReference type="CDD" id="cd11641">
    <property type="entry name" value="Precorrin-4_C11-MT"/>
    <property type="match status" value="1"/>
</dbReference>
<gene>
    <name evidence="9" type="primary">cobM</name>
    <name evidence="9" type="ORF">G4H13_16235</name>
</gene>
<evidence type="ECO:0000256" key="1">
    <source>
        <dbReference type="ARBA" id="ARBA00004953"/>
    </source>
</evidence>
<evidence type="ECO:0000256" key="2">
    <source>
        <dbReference type="ARBA" id="ARBA00005879"/>
    </source>
</evidence>
<comment type="similarity">
    <text evidence="2 7">Belongs to the precorrin methyltransferase family.</text>
</comment>
<dbReference type="InterPro" id="IPR050161">
    <property type="entry name" value="Siro_Cobalamin_biosynth"/>
</dbReference>
<evidence type="ECO:0000259" key="8">
    <source>
        <dbReference type="Pfam" id="PF00590"/>
    </source>
</evidence>
<dbReference type="InterPro" id="IPR014777">
    <property type="entry name" value="4pyrrole_Mease_sub1"/>
</dbReference>
<dbReference type="PANTHER" id="PTHR45790:SF4">
    <property type="entry name" value="COBALT-PRECORRIN-4 C(11)-METHYLTRANSFERASE"/>
    <property type="match status" value="1"/>
</dbReference>
<protein>
    <submittedName>
        <fullName evidence="9">Precorrin-4 C(11)-methyltransferase</fullName>
        <ecNumber evidence="9">2.1.1.133</ecNumber>
    </submittedName>
</protein>
<dbReference type="AlphaFoldDB" id="A0A6G4AGG1"/>
<reference evidence="9" key="1">
    <citation type="submission" date="2020-02" db="EMBL/GenBank/DDBJ databases">
        <title>A new Streptomyces sp. for controlling soil-borne diseases.</title>
        <authorList>
            <person name="Li X."/>
            <person name="Tian Y."/>
            <person name="Gao K."/>
        </authorList>
    </citation>
    <scope>NUCLEOTIDE SEQUENCE [LARGE SCALE GENOMIC DNA]</scope>
    <source>
        <strain evidence="9">0250</strain>
    </source>
</reference>
<evidence type="ECO:0000256" key="3">
    <source>
        <dbReference type="ARBA" id="ARBA00022573"/>
    </source>
</evidence>
<dbReference type="RefSeq" id="WP_164427977.1">
    <property type="nucleotide sequence ID" value="NZ_JAAIKT010000017.1"/>
</dbReference>
<keyword evidence="6" id="KW-0949">S-adenosyl-L-methionine</keyword>
<dbReference type="GO" id="GO:0032259">
    <property type="term" value="P:methylation"/>
    <property type="evidence" value="ECO:0007669"/>
    <property type="project" value="UniProtKB-KW"/>
</dbReference>
<accession>A0A6G4AGG1</accession>
<dbReference type="InterPro" id="IPR035996">
    <property type="entry name" value="4pyrrol_Methylase_sf"/>
</dbReference>
<sequence length="256" mass="26745">MTVYFIGAGPGAADLITVRGARTLARCQVCLYAGSLVPRELLAECPPDARLVDTAQLDLDRITAELVAAHEAGHDVARLHSGDPSVFSAVAEQMRRLDAAGVPYDVVPGVPAFAAAAAALKRELTIPTVGQTVILTRIAQQATPMPDGEDLATLGRSGALLVLHLATRYVDRVVAELLPHYGADCPAAVVAMASRPDELVLRGTLDDIAPQVKAAGVVRTAVIIVGRTLAAAQFPDSHLYSPTRARPCTPASPPTP</sequence>
<dbReference type="InterPro" id="IPR000878">
    <property type="entry name" value="4pyrrol_Mease"/>
</dbReference>
<keyword evidence="3" id="KW-0169">Cobalamin biosynthesis</keyword>
<dbReference type="PANTHER" id="PTHR45790">
    <property type="entry name" value="SIROHEME SYNTHASE-RELATED"/>
    <property type="match status" value="1"/>
</dbReference>
<keyword evidence="10" id="KW-1185">Reference proteome</keyword>
<comment type="caution">
    <text evidence="9">The sequence shown here is derived from an EMBL/GenBank/DDBJ whole genome shotgun (WGS) entry which is preliminary data.</text>
</comment>
<dbReference type="PROSITE" id="PS00840">
    <property type="entry name" value="SUMT_2"/>
    <property type="match status" value="1"/>
</dbReference>
<name>A0A6G4AGG1_9ACTN</name>
<evidence type="ECO:0000256" key="7">
    <source>
        <dbReference type="RuleBase" id="RU003960"/>
    </source>
</evidence>
<dbReference type="Pfam" id="PF00590">
    <property type="entry name" value="TP_methylase"/>
    <property type="match status" value="1"/>
</dbReference>
<organism evidence="9 10">
    <name type="scientific">Streptomyces rhizosphaericus</name>
    <dbReference type="NCBI Taxonomy" id="114699"/>
    <lineage>
        <taxon>Bacteria</taxon>
        <taxon>Bacillati</taxon>
        <taxon>Actinomycetota</taxon>
        <taxon>Actinomycetes</taxon>
        <taxon>Kitasatosporales</taxon>
        <taxon>Streptomycetaceae</taxon>
        <taxon>Streptomyces</taxon>
        <taxon>Streptomyces violaceusniger group</taxon>
    </lineage>
</organism>
<proteinExistence type="inferred from homology"/>
<keyword evidence="5 7" id="KW-0808">Transferase</keyword>
<dbReference type="InterPro" id="IPR006362">
    <property type="entry name" value="Cbl_synth_CobM/CibF"/>
</dbReference>
<dbReference type="Proteomes" id="UP000476310">
    <property type="component" value="Unassembled WGS sequence"/>
</dbReference>
<dbReference type="UniPathway" id="UPA00148"/>
<dbReference type="InterPro" id="IPR003043">
    <property type="entry name" value="Uropor_MeTrfase_CS"/>
</dbReference>
<dbReference type="SUPFAM" id="SSF53790">
    <property type="entry name" value="Tetrapyrrole methylase"/>
    <property type="match status" value="1"/>
</dbReference>
<dbReference type="EC" id="2.1.1.133" evidence="9"/>
<keyword evidence="4 7" id="KW-0489">Methyltransferase</keyword>
<dbReference type="GO" id="GO:0046026">
    <property type="term" value="F:precorrin-4 C11-methyltransferase activity"/>
    <property type="evidence" value="ECO:0007669"/>
    <property type="project" value="UniProtKB-EC"/>
</dbReference>
<dbReference type="InterPro" id="IPR014776">
    <property type="entry name" value="4pyrrole_Mease_sub2"/>
</dbReference>
<evidence type="ECO:0000313" key="10">
    <source>
        <dbReference type="Proteomes" id="UP000476310"/>
    </source>
</evidence>
<dbReference type="Gene3D" id="3.30.950.10">
    <property type="entry name" value="Methyltransferase, Cobalt-precorrin-4 Transmethylase, Domain 2"/>
    <property type="match status" value="1"/>
</dbReference>
<evidence type="ECO:0000256" key="6">
    <source>
        <dbReference type="ARBA" id="ARBA00022691"/>
    </source>
</evidence>
<evidence type="ECO:0000256" key="4">
    <source>
        <dbReference type="ARBA" id="ARBA00022603"/>
    </source>
</evidence>
<dbReference type="GO" id="GO:0009236">
    <property type="term" value="P:cobalamin biosynthetic process"/>
    <property type="evidence" value="ECO:0007669"/>
    <property type="project" value="UniProtKB-UniPathway"/>
</dbReference>
<dbReference type="PROSITE" id="PS00839">
    <property type="entry name" value="SUMT_1"/>
    <property type="match status" value="1"/>
</dbReference>